<dbReference type="AlphaFoldDB" id="A0A2P7ARQ0"/>
<name>A0A2P7ARQ0_9HYPH</name>
<keyword evidence="1" id="KW-1133">Transmembrane helix</keyword>
<reference evidence="3" key="1">
    <citation type="submission" date="2017-11" db="EMBL/GenBank/DDBJ databases">
        <authorList>
            <person name="Kuznetsova I."/>
            <person name="Sazanova A."/>
            <person name="Chirak E."/>
            <person name="Safronova V."/>
            <person name="Willems A."/>
        </authorList>
    </citation>
    <scope>NUCLEOTIDE SEQUENCE [LARGE SCALE GENOMIC DNA]</scope>
    <source>
        <strain evidence="3">PEPV15</strain>
    </source>
</reference>
<keyword evidence="1" id="KW-0472">Membrane</keyword>
<evidence type="ECO:0000256" key="1">
    <source>
        <dbReference type="SAM" id="Phobius"/>
    </source>
</evidence>
<dbReference type="OrthoDB" id="8233878at2"/>
<dbReference type="RefSeq" id="WP_106717664.1">
    <property type="nucleotide sequence ID" value="NZ_JACHXT010000003.1"/>
</dbReference>
<organism evidence="2 3">
    <name type="scientific">Phyllobacterium endophyticum</name>
    <dbReference type="NCBI Taxonomy" id="1149773"/>
    <lineage>
        <taxon>Bacteria</taxon>
        <taxon>Pseudomonadati</taxon>
        <taxon>Pseudomonadota</taxon>
        <taxon>Alphaproteobacteria</taxon>
        <taxon>Hyphomicrobiales</taxon>
        <taxon>Phyllobacteriaceae</taxon>
        <taxon>Phyllobacterium</taxon>
    </lineage>
</organism>
<keyword evidence="3" id="KW-1185">Reference proteome</keyword>
<keyword evidence="1" id="KW-0812">Transmembrane</keyword>
<feature type="transmembrane region" description="Helical" evidence="1">
    <location>
        <begin position="39"/>
        <end position="62"/>
    </location>
</feature>
<dbReference type="EMBL" id="PGGN01000003">
    <property type="protein sequence ID" value="PSH56905.1"/>
    <property type="molecule type" value="Genomic_DNA"/>
</dbReference>
<evidence type="ECO:0000313" key="3">
    <source>
        <dbReference type="Proteomes" id="UP000241158"/>
    </source>
</evidence>
<proteinExistence type="predicted"/>
<dbReference type="Proteomes" id="UP000241158">
    <property type="component" value="Unassembled WGS sequence"/>
</dbReference>
<sequence length="106" mass="10907">MKALRRNLFYTGLVAGPLAWGATFQTAYALISAECGNGSFYALATTVAGVLIAVAGAGASWSSRGAFDVKGPRYFMATIASAAGGLFAIVILLQMAAAFIFEGCEL</sequence>
<feature type="transmembrane region" description="Helical" evidence="1">
    <location>
        <begin position="74"/>
        <end position="101"/>
    </location>
</feature>
<evidence type="ECO:0000313" key="2">
    <source>
        <dbReference type="EMBL" id="PSH56905.1"/>
    </source>
</evidence>
<protein>
    <submittedName>
        <fullName evidence="2">Uncharacterized protein</fullName>
    </submittedName>
</protein>
<comment type="caution">
    <text evidence="2">The sequence shown here is derived from an EMBL/GenBank/DDBJ whole genome shotgun (WGS) entry which is preliminary data.</text>
</comment>
<gene>
    <name evidence="2" type="ORF">CU100_16495</name>
</gene>
<accession>A0A2P7ARQ0</accession>